<dbReference type="GO" id="GO:0006412">
    <property type="term" value="P:translation"/>
    <property type="evidence" value="ECO:0007669"/>
    <property type="project" value="InterPro"/>
</dbReference>
<evidence type="ECO:0000256" key="1">
    <source>
        <dbReference type="ARBA" id="ARBA00006598"/>
    </source>
</evidence>
<reference evidence="5" key="1">
    <citation type="submission" date="2022-07" db="EMBL/GenBank/DDBJ databases">
        <title>Phylogenomic reconstructions and comparative analyses of Kickxellomycotina fungi.</title>
        <authorList>
            <person name="Reynolds N.K."/>
            <person name="Stajich J.E."/>
            <person name="Barry K."/>
            <person name="Grigoriev I.V."/>
            <person name="Crous P."/>
            <person name="Smith M.E."/>
        </authorList>
    </citation>
    <scope>NUCLEOTIDE SEQUENCE</scope>
    <source>
        <strain evidence="5">NRRL 3115</strain>
    </source>
</reference>
<comment type="similarity">
    <text evidence="1 4">Belongs to the bacterial ribosomal protein bL35 family.</text>
</comment>
<dbReference type="PANTHER" id="PTHR33343:SF1">
    <property type="entry name" value="LARGE RIBOSOMAL SUBUNIT PROTEIN BL35M"/>
    <property type="match status" value="1"/>
</dbReference>
<evidence type="ECO:0000313" key="5">
    <source>
        <dbReference type="EMBL" id="KAJ2679245.1"/>
    </source>
</evidence>
<dbReference type="EMBL" id="JANBTW010000013">
    <property type="protein sequence ID" value="KAJ2679245.1"/>
    <property type="molecule type" value="Genomic_DNA"/>
</dbReference>
<sequence>MATGGIFGALKLVSQQLTITAAIFSHSMLYGPQAQAVRSMSKMKTHKGASKRWKAIAKGMFQRKQTGLRHINRKLAPDTRRGKHAPVICAKGHKWHLDRLLPYAKH</sequence>
<comment type="caution">
    <text evidence="5">The sequence shown here is derived from an EMBL/GenBank/DDBJ whole genome shotgun (WGS) entry which is preliminary data.</text>
</comment>
<evidence type="ECO:0000313" key="6">
    <source>
        <dbReference type="Proteomes" id="UP001151518"/>
    </source>
</evidence>
<evidence type="ECO:0000256" key="4">
    <source>
        <dbReference type="RuleBase" id="RU000568"/>
    </source>
</evidence>
<gene>
    <name evidence="5" type="ORF">GGI25_001601</name>
</gene>
<name>A0A9W8GC56_9FUNG</name>
<evidence type="ECO:0000256" key="3">
    <source>
        <dbReference type="ARBA" id="ARBA00023274"/>
    </source>
</evidence>
<dbReference type="OrthoDB" id="162638at2759"/>
<accession>A0A9W8GC56</accession>
<dbReference type="SUPFAM" id="SSF143034">
    <property type="entry name" value="L35p-like"/>
    <property type="match status" value="1"/>
</dbReference>
<dbReference type="AlphaFoldDB" id="A0A9W8GC56"/>
<evidence type="ECO:0000256" key="2">
    <source>
        <dbReference type="ARBA" id="ARBA00022980"/>
    </source>
</evidence>
<dbReference type="PANTHER" id="PTHR33343">
    <property type="entry name" value="54S RIBOSOMAL PROTEIN BL35M"/>
    <property type="match status" value="1"/>
</dbReference>
<dbReference type="Pfam" id="PF01632">
    <property type="entry name" value="Ribosomal_L35p"/>
    <property type="match status" value="1"/>
</dbReference>
<dbReference type="InterPro" id="IPR001706">
    <property type="entry name" value="Ribosomal_bL35"/>
</dbReference>
<proteinExistence type="inferred from homology"/>
<dbReference type="Proteomes" id="UP001151518">
    <property type="component" value="Unassembled WGS sequence"/>
</dbReference>
<organism evidence="5 6">
    <name type="scientific">Coemansia spiralis</name>
    <dbReference type="NCBI Taxonomy" id="417178"/>
    <lineage>
        <taxon>Eukaryota</taxon>
        <taxon>Fungi</taxon>
        <taxon>Fungi incertae sedis</taxon>
        <taxon>Zoopagomycota</taxon>
        <taxon>Kickxellomycotina</taxon>
        <taxon>Kickxellomycetes</taxon>
        <taxon>Kickxellales</taxon>
        <taxon>Kickxellaceae</taxon>
        <taxon>Coemansia</taxon>
    </lineage>
</organism>
<dbReference type="Gene3D" id="4.10.410.60">
    <property type="match status" value="1"/>
</dbReference>
<keyword evidence="3 4" id="KW-0687">Ribonucleoprotein</keyword>
<dbReference type="PRINTS" id="PR00064">
    <property type="entry name" value="RIBOSOMALL35"/>
</dbReference>
<dbReference type="GO" id="GO:0015934">
    <property type="term" value="C:large ribosomal subunit"/>
    <property type="evidence" value="ECO:0007669"/>
    <property type="project" value="TreeGrafter"/>
</dbReference>
<dbReference type="InterPro" id="IPR021137">
    <property type="entry name" value="Ribosomal_bL35-like"/>
</dbReference>
<dbReference type="FunFam" id="4.10.410.60:FF:000001">
    <property type="entry name" value="50S ribosomal protein L35"/>
    <property type="match status" value="1"/>
</dbReference>
<dbReference type="GO" id="GO:0003735">
    <property type="term" value="F:structural constituent of ribosome"/>
    <property type="evidence" value="ECO:0007669"/>
    <property type="project" value="InterPro"/>
</dbReference>
<protein>
    <recommendedName>
        <fullName evidence="4">50S ribosomal protein L35</fullName>
    </recommendedName>
</protein>
<keyword evidence="2 4" id="KW-0689">Ribosomal protein</keyword>
<dbReference type="InterPro" id="IPR037229">
    <property type="entry name" value="Ribosomal_bL35_sf"/>
</dbReference>